<feature type="domain" description="CobW C-terminal" evidence="2">
    <location>
        <begin position="244"/>
        <end position="336"/>
    </location>
</feature>
<dbReference type="SUPFAM" id="SSF52540">
    <property type="entry name" value="P-loop containing nucleoside triphosphate hydrolases"/>
    <property type="match status" value="1"/>
</dbReference>
<dbReference type="GO" id="GO:0005737">
    <property type="term" value="C:cytoplasm"/>
    <property type="evidence" value="ECO:0007669"/>
    <property type="project" value="TreeGrafter"/>
</dbReference>
<dbReference type="InterPro" id="IPR003495">
    <property type="entry name" value="CobW/HypB/UreG_nucleotide-bd"/>
</dbReference>
<dbReference type="SMART" id="SM00833">
    <property type="entry name" value="CobW_C"/>
    <property type="match status" value="1"/>
</dbReference>
<name>A0A317MTT6_9GAMM</name>
<proteinExistence type="predicted"/>
<evidence type="ECO:0000313" key="4">
    <source>
        <dbReference type="Proteomes" id="UP000246569"/>
    </source>
</evidence>
<dbReference type="PANTHER" id="PTHR13748">
    <property type="entry name" value="COBW-RELATED"/>
    <property type="match status" value="1"/>
</dbReference>
<dbReference type="RefSeq" id="WP_110019004.1">
    <property type="nucleotide sequence ID" value="NZ_QGTJ01000007.1"/>
</dbReference>
<dbReference type="Proteomes" id="UP000246569">
    <property type="component" value="Unassembled WGS sequence"/>
</dbReference>
<protein>
    <submittedName>
        <fullName evidence="3">G3E family GTPase</fullName>
    </submittedName>
</protein>
<dbReference type="InterPro" id="IPR011629">
    <property type="entry name" value="CobW-like_C"/>
</dbReference>
<evidence type="ECO:0000256" key="1">
    <source>
        <dbReference type="ARBA" id="ARBA00045658"/>
    </source>
</evidence>
<dbReference type="PANTHER" id="PTHR13748:SF46">
    <property type="entry name" value="ZINC CHAPERONE YEIR"/>
    <property type="match status" value="1"/>
</dbReference>
<organism evidence="3 4">
    <name type="scientific">Plasticicumulans acidivorans</name>
    <dbReference type="NCBI Taxonomy" id="886464"/>
    <lineage>
        <taxon>Bacteria</taxon>
        <taxon>Pseudomonadati</taxon>
        <taxon>Pseudomonadota</taxon>
        <taxon>Gammaproteobacteria</taxon>
        <taxon>Candidatus Competibacteraceae</taxon>
        <taxon>Plasticicumulans</taxon>
    </lineage>
</organism>
<dbReference type="Gene3D" id="3.40.50.300">
    <property type="entry name" value="P-loop containing nucleotide triphosphate hydrolases"/>
    <property type="match status" value="1"/>
</dbReference>
<comment type="caution">
    <text evidence="3">The sequence shown here is derived from an EMBL/GenBank/DDBJ whole genome shotgun (WGS) entry which is preliminary data.</text>
</comment>
<sequence length="340" mass="36053">MPIPVHLITGLLGSGKTTAILRLLDYRPAAERWAIVVNDFGEVGIDGAVFGAVDGISVREINGGCLCCVGAMALRASLPRLLREQRPDRLLIEPSGLGHPAGLVDLLTAANLAEHLDLRAIINLLDPRRLADARLCASELFRAQAALADVLVATHADVASAADLERFAAFAASLYPPKAAIGRCVDGALDPAWLELPTAVGEGGPIISPHAGGLAAAPAVGPRFALPAIDAPQRLEHASDGRHACGWRFPASWVFEAGALKQLFDRLDCEPPLLGIERGKGVLRVAWDRLLFNAVAGDACRVQPLAWRRDSRAEFIAREQAQPDWDALGAALLACRSPAD</sequence>
<evidence type="ECO:0000313" key="3">
    <source>
        <dbReference type="EMBL" id="PWV60515.1"/>
    </source>
</evidence>
<dbReference type="AlphaFoldDB" id="A0A317MTT6"/>
<dbReference type="InterPro" id="IPR027417">
    <property type="entry name" value="P-loop_NTPase"/>
</dbReference>
<dbReference type="Pfam" id="PF02492">
    <property type="entry name" value="cobW"/>
    <property type="match status" value="1"/>
</dbReference>
<dbReference type="OrthoDB" id="9808822at2"/>
<evidence type="ECO:0000259" key="2">
    <source>
        <dbReference type="SMART" id="SM00833"/>
    </source>
</evidence>
<comment type="function">
    <text evidence="1">Zinc chaperone that directly transfers zinc cofactor to target proteins, thereby activating them. Zinc is transferred from the CXCC motif in the GTPase domain to the zinc binding site in target proteins in a process requiring GTP hydrolysis.</text>
</comment>
<dbReference type="EMBL" id="QGTJ01000007">
    <property type="protein sequence ID" value="PWV60515.1"/>
    <property type="molecule type" value="Genomic_DNA"/>
</dbReference>
<dbReference type="CDD" id="cd03112">
    <property type="entry name" value="CobW-like"/>
    <property type="match status" value="1"/>
</dbReference>
<dbReference type="InterPro" id="IPR051316">
    <property type="entry name" value="Zinc-reg_GTPase_activator"/>
</dbReference>
<gene>
    <name evidence="3" type="ORF">C7443_10789</name>
</gene>
<reference evidence="3 4" key="1">
    <citation type="submission" date="2018-05" db="EMBL/GenBank/DDBJ databases">
        <title>Genomic Encyclopedia of Type Strains, Phase IV (KMG-IV): sequencing the most valuable type-strain genomes for metagenomic binning, comparative biology and taxonomic classification.</title>
        <authorList>
            <person name="Goeker M."/>
        </authorList>
    </citation>
    <scope>NUCLEOTIDE SEQUENCE [LARGE SCALE GENOMIC DNA]</scope>
    <source>
        <strain evidence="3 4">DSM 23606</strain>
    </source>
</reference>
<accession>A0A317MTT6</accession>
<keyword evidence="4" id="KW-1185">Reference proteome</keyword>